<dbReference type="AlphaFoldDB" id="A0A848IT48"/>
<dbReference type="InterPro" id="IPR027275">
    <property type="entry name" value="PRC-brl_dom"/>
</dbReference>
<proteinExistence type="predicted"/>
<comment type="caution">
    <text evidence="4">The sequence shown here is derived from an EMBL/GenBank/DDBJ whole genome shotgun (WGS) entry which is preliminary data.</text>
</comment>
<feature type="compositionally biased region" description="Polar residues" evidence="1">
    <location>
        <begin position="185"/>
        <end position="199"/>
    </location>
</feature>
<dbReference type="Gene3D" id="2.30.30.240">
    <property type="entry name" value="PRC-barrel domain"/>
    <property type="match status" value="1"/>
</dbReference>
<dbReference type="Proteomes" id="UP000544134">
    <property type="component" value="Unassembled WGS sequence"/>
</dbReference>
<keyword evidence="5" id="KW-1185">Reference proteome</keyword>
<organism evidence="4 5">
    <name type="scientific">Paraburkholderia polaris</name>
    <dbReference type="NCBI Taxonomy" id="2728848"/>
    <lineage>
        <taxon>Bacteria</taxon>
        <taxon>Pseudomonadati</taxon>
        <taxon>Pseudomonadota</taxon>
        <taxon>Betaproteobacteria</taxon>
        <taxon>Burkholderiales</taxon>
        <taxon>Burkholderiaceae</taxon>
        <taxon>Paraburkholderia</taxon>
    </lineage>
</organism>
<accession>A0A848IT48</accession>
<evidence type="ECO:0000313" key="5">
    <source>
        <dbReference type="Proteomes" id="UP000544134"/>
    </source>
</evidence>
<reference evidence="4 5" key="1">
    <citation type="submission" date="2020-04" db="EMBL/GenBank/DDBJ databases">
        <title>Paraburkholderia sp. RP-4-7 isolated from soil.</title>
        <authorList>
            <person name="Dahal R.H."/>
        </authorList>
    </citation>
    <scope>NUCLEOTIDE SEQUENCE [LARGE SCALE GENOMIC DNA]</scope>
    <source>
        <strain evidence="4 5">RP-4-7</strain>
    </source>
</reference>
<evidence type="ECO:0000256" key="2">
    <source>
        <dbReference type="SAM" id="SignalP"/>
    </source>
</evidence>
<sequence length="308" mass="33045">MKCKKETRAMHHPAFAASLTACLCLGLATPLLAAQSTNTGTVHNPSGTANSMSNEKPAQKCLTDLRAFENQMQKGGYWLHGSGNGYGYPMYGYSVNEPDTLPPSRTTGTAAAAGTPVSAEYGQARPGYEIRTLIASANILAQHGQQQACESLLTETRGMYKSYAANLRNGDVRKSDMPGWRSKEVSNAQPVTGNGNAFRSDQLVGTDVVNPKQEDLGSVNDIVMSPQTGKIAYLVIGRGGVFGIDEKYVPVPWADFKATSGATLLVLDTTKVNMAAAPEVKDDQFSSHGGFDQQSQKVDDYWKTHLSN</sequence>
<keyword evidence="2" id="KW-0732">Signal</keyword>
<name>A0A848IT48_9BURK</name>
<feature type="compositionally biased region" description="Basic and acidic residues" evidence="1">
    <location>
        <begin position="174"/>
        <end position="184"/>
    </location>
</feature>
<feature type="signal peptide" evidence="2">
    <location>
        <begin position="1"/>
        <end position="33"/>
    </location>
</feature>
<dbReference type="RefSeq" id="WP_169489753.1">
    <property type="nucleotide sequence ID" value="NZ_JABBGJ010000047.1"/>
</dbReference>
<evidence type="ECO:0000313" key="4">
    <source>
        <dbReference type="EMBL" id="NMM02994.1"/>
    </source>
</evidence>
<dbReference type="PANTHER" id="PTHR36505:SF1">
    <property type="entry name" value="BLR1072 PROTEIN"/>
    <property type="match status" value="1"/>
</dbReference>
<dbReference type="SUPFAM" id="SSF50346">
    <property type="entry name" value="PRC-barrel domain"/>
    <property type="match status" value="1"/>
</dbReference>
<gene>
    <name evidence="4" type="ORF">HHL24_34410</name>
</gene>
<dbReference type="PANTHER" id="PTHR36505">
    <property type="entry name" value="BLR1072 PROTEIN"/>
    <property type="match status" value="1"/>
</dbReference>
<dbReference type="InterPro" id="IPR011033">
    <property type="entry name" value="PRC_barrel-like_sf"/>
</dbReference>
<feature type="domain" description="PRC-barrel" evidence="3">
    <location>
        <begin position="196"/>
        <end position="258"/>
    </location>
</feature>
<dbReference type="EMBL" id="JABBGJ010000047">
    <property type="protein sequence ID" value="NMM02994.1"/>
    <property type="molecule type" value="Genomic_DNA"/>
</dbReference>
<evidence type="ECO:0000256" key="1">
    <source>
        <dbReference type="SAM" id="MobiDB-lite"/>
    </source>
</evidence>
<dbReference type="PROSITE" id="PS51257">
    <property type="entry name" value="PROKAR_LIPOPROTEIN"/>
    <property type="match status" value="1"/>
</dbReference>
<feature type="region of interest" description="Disordered" evidence="1">
    <location>
        <begin position="174"/>
        <end position="199"/>
    </location>
</feature>
<dbReference type="Pfam" id="PF05239">
    <property type="entry name" value="PRC"/>
    <property type="match status" value="1"/>
</dbReference>
<feature type="chain" id="PRO_5032573687" evidence="2">
    <location>
        <begin position="34"/>
        <end position="308"/>
    </location>
</feature>
<evidence type="ECO:0000259" key="3">
    <source>
        <dbReference type="Pfam" id="PF05239"/>
    </source>
</evidence>
<protein>
    <submittedName>
        <fullName evidence="4">PRC-barrel domain containing protein</fullName>
    </submittedName>
</protein>